<reference evidence="12" key="2">
    <citation type="submission" date="2015-01" db="EMBL/GenBank/DDBJ databases">
        <title>Evolutionary Origins and Diversification of the Mycorrhizal Mutualists.</title>
        <authorList>
            <consortium name="DOE Joint Genome Institute"/>
            <consortium name="Mycorrhizal Genomics Consortium"/>
            <person name="Kohler A."/>
            <person name="Kuo A."/>
            <person name="Nagy L.G."/>
            <person name="Floudas D."/>
            <person name="Copeland A."/>
            <person name="Barry K.W."/>
            <person name="Cichocki N."/>
            <person name="Veneault-Fourrey C."/>
            <person name="LaButti K."/>
            <person name="Lindquist E.A."/>
            <person name="Lipzen A."/>
            <person name="Lundell T."/>
            <person name="Morin E."/>
            <person name="Murat C."/>
            <person name="Riley R."/>
            <person name="Ohm R."/>
            <person name="Sun H."/>
            <person name="Tunlid A."/>
            <person name="Henrissat B."/>
            <person name="Grigoriev I.V."/>
            <person name="Hibbett D.S."/>
            <person name="Martin F."/>
        </authorList>
    </citation>
    <scope>NUCLEOTIDE SEQUENCE [LARGE SCALE GENOMIC DNA]</scope>
    <source>
        <strain evidence="12">Zn</strain>
    </source>
</reference>
<organism evidence="11 12">
    <name type="scientific">Oidiodendron maius (strain Zn)</name>
    <dbReference type="NCBI Taxonomy" id="913774"/>
    <lineage>
        <taxon>Eukaryota</taxon>
        <taxon>Fungi</taxon>
        <taxon>Dikarya</taxon>
        <taxon>Ascomycota</taxon>
        <taxon>Pezizomycotina</taxon>
        <taxon>Leotiomycetes</taxon>
        <taxon>Leotiomycetes incertae sedis</taxon>
        <taxon>Myxotrichaceae</taxon>
        <taxon>Oidiodendron</taxon>
    </lineage>
</organism>
<evidence type="ECO:0000313" key="11">
    <source>
        <dbReference type="EMBL" id="KIN07257.1"/>
    </source>
</evidence>
<dbReference type="GO" id="GO:0009313">
    <property type="term" value="P:oligosaccharide catabolic process"/>
    <property type="evidence" value="ECO:0007669"/>
    <property type="project" value="TreeGrafter"/>
</dbReference>
<evidence type="ECO:0000256" key="7">
    <source>
        <dbReference type="ARBA" id="ARBA00023277"/>
    </source>
</evidence>
<feature type="signal peptide" evidence="9">
    <location>
        <begin position="1"/>
        <end position="21"/>
    </location>
</feature>
<evidence type="ECO:0000256" key="6">
    <source>
        <dbReference type="ARBA" id="ARBA00023180"/>
    </source>
</evidence>
<keyword evidence="6" id="KW-0325">Glycoprotein</keyword>
<evidence type="ECO:0000259" key="10">
    <source>
        <dbReference type="Pfam" id="PF13088"/>
    </source>
</evidence>
<dbReference type="SUPFAM" id="SSF50939">
    <property type="entry name" value="Sialidases"/>
    <property type="match status" value="1"/>
</dbReference>
<dbReference type="HOGENOM" id="CLU_024620_1_0_1"/>
<dbReference type="InterPro" id="IPR026856">
    <property type="entry name" value="Sialidase_fam"/>
</dbReference>
<keyword evidence="4 9" id="KW-0732">Signal</keyword>
<accession>A0A0C3HYE4</accession>
<dbReference type="GO" id="GO:0004308">
    <property type="term" value="F:exo-alpha-sialidase activity"/>
    <property type="evidence" value="ECO:0007669"/>
    <property type="project" value="UniProtKB-EC"/>
</dbReference>
<proteinExistence type="inferred from homology"/>
<gene>
    <name evidence="11" type="ORF">OIDMADRAFT_47159</name>
</gene>
<dbReference type="InParanoid" id="A0A0C3HYE4"/>
<keyword evidence="8" id="KW-0326">Glycosidase</keyword>
<evidence type="ECO:0000313" key="12">
    <source>
        <dbReference type="Proteomes" id="UP000054321"/>
    </source>
</evidence>
<dbReference type="GO" id="GO:0016020">
    <property type="term" value="C:membrane"/>
    <property type="evidence" value="ECO:0007669"/>
    <property type="project" value="TreeGrafter"/>
</dbReference>
<evidence type="ECO:0000256" key="5">
    <source>
        <dbReference type="ARBA" id="ARBA00022801"/>
    </source>
</evidence>
<dbReference type="Proteomes" id="UP000054321">
    <property type="component" value="Unassembled WGS sequence"/>
</dbReference>
<dbReference type="PANTHER" id="PTHR10628">
    <property type="entry name" value="SIALIDASE"/>
    <property type="match status" value="1"/>
</dbReference>
<dbReference type="GO" id="GO:0006689">
    <property type="term" value="P:ganglioside catabolic process"/>
    <property type="evidence" value="ECO:0007669"/>
    <property type="project" value="TreeGrafter"/>
</dbReference>
<evidence type="ECO:0000256" key="3">
    <source>
        <dbReference type="ARBA" id="ARBA00012733"/>
    </source>
</evidence>
<comment type="catalytic activity">
    <reaction evidence="1">
        <text>Hydrolysis of alpha-(2-&gt;3)-, alpha-(2-&gt;6)-, alpha-(2-&gt;8)- glycosidic linkages of terminal sialic acid residues in oligosaccharides, glycoproteins, glycolipids, colominic acid and synthetic substrates.</text>
        <dbReference type="EC" id="3.2.1.18"/>
    </reaction>
</comment>
<dbReference type="InterPro" id="IPR011040">
    <property type="entry name" value="Sialidase"/>
</dbReference>
<evidence type="ECO:0000256" key="2">
    <source>
        <dbReference type="ARBA" id="ARBA00009348"/>
    </source>
</evidence>
<dbReference type="GO" id="GO:0005737">
    <property type="term" value="C:cytoplasm"/>
    <property type="evidence" value="ECO:0007669"/>
    <property type="project" value="TreeGrafter"/>
</dbReference>
<dbReference type="STRING" id="913774.A0A0C3HYE4"/>
<dbReference type="FunFam" id="2.120.10.10:FF:000008">
    <property type="entry name" value="Exo-alpha-sialidase"/>
    <property type="match status" value="1"/>
</dbReference>
<keyword evidence="7" id="KW-0119">Carbohydrate metabolism</keyword>
<evidence type="ECO:0000256" key="4">
    <source>
        <dbReference type="ARBA" id="ARBA00022729"/>
    </source>
</evidence>
<protein>
    <recommendedName>
        <fullName evidence="3">exo-alpha-sialidase</fullName>
        <ecNumber evidence="3">3.2.1.18</ecNumber>
    </recommendedName>
</protein>
<evidence type="ECO:0000256" key="1">
    <source>
        <dbReference type="ARBA" id="ARBA00000427"/>
    </source>
</evidence>
<keyword evidence="12" id="KW-1185">Reference proteome</keyword>
<feature type="domain" description="Sialidase" evidence="10">
    <location>
        <begin position="119"/>
        <end position="377"/>
    </location>
</feature>
<keyword evidence="5 11" id="KW-0378">Hydrolase</keyword>
<name>A0A0C3HYE4_OIDMZ</name>
<dbReference type="PANTHER" id="PTHR10628:SF30">
    <property type="entry name" value="EXO-ALPHA-SIALIDASE"/>
    <property type="match status" value="1"/>
</dbReference>
<evidence type="ECO:0000256" key="8">
    <source>
        <dbReference type="ARBA" id="ARBA00023295"/>
    </source>
</evidence>
<dbReference type="EC" id="3.2.1.18" evidence="3"/>
<feature type="chain" id="PRO_5002165656" description="exo-alpha-sialidase" evidence="9">
    <location>
        <begin position="22"/>
        <end position="417"/>
    </location>
</feature>
<comment type="similarity">
    <text evidence="2">Belongs to the glycosyl hydrolase 33 family.</text>
</comment>
<dbReference type="EMBL" id="KN832870">
    <property type="protein sequence ID" value="KIN07257.1"/>
    <property type="molecule type" value="Genomic_DNA"/>
</dbReference>
<dbReference type="Pfam" id="PF13088">
    <property type="entry name" value="BNR_2"/>
    <property type="match status" value="1"/>
</dbReference>
<sequence length="417" mass="44967">MSFKKWFNLAAVAALVSLATANVSDPAKDATPYHDEYVLFRSANMASPDKLSSGIGFHTFRIPAVVKTATGRMLAFAEGRRWTNEDFGDINLVYKRTKTTTSGGAAFSDWGSLSEVWGAGAGTWGNPTPVIDGNTIYLFMSWNGADYSQNGGNTLPNGVVTKRIDSTWDGRRHIYLTQSTDDGATWSTPVDMTTTLTPAKQAWDAVGPGHGIVLTTGDIVVPAQGRNIIGRGTPGKRTWSLQMLPGAGSEGTIAQTPNGNLYRNDRGASTIDHRIVARGSLSSFSSFSTDTGLPDPGCEGSVLSYNYDAPARTIFMNSADASSRRHMRVRISYDADAKKYDWGRNLADAQVPGTSTNCPKSSVGCEGGYSSMAKTPDFKIGALVESNFYQDGNGKNSNMCILWRRFNLSWILNGPNN</sequence>
<evidence type="ECO:0000256" key="9">
    <source>
        <dbReference type="SAM" id="SignalP"/>
    </source>
</evidence>
<dbReference type="OrthoDB" id="2739686at2759"/>
<reference evidence="11 12" key="1">
    <citation type="submission" date="2014-04" db="EMBL/GenBank/DDBJ databases">
        <authorList>
            <consortium name="DOE Joint Genome Institute"/>
            <person name="Kuo A."/>
            <person name="Martino E."/>
            <person name="Perotto S."/>
            <person name="Kohler A."/>
            <person name="Nagy L.G."/>
            <person name="Floudas D."/>
            <person name="Copeland A."/>
            <person name="Barry K.W."/>
            <person name="Cichocki N."/>
            <person name="Veneault-Fourrey C."/>
            <person name="LaButti K."/>
            <person name="Lindquist E.A."/>
            <person name="Lipzen A."/>
            <person name="Lundell T."/>
            <person name="Morin E."/>
            <person name="Murat C."/>
            <person name="Sun H."/>
            <person name="Tunlid A."/>
            <person name="Henrissat B."/>
            <person name="Grigoriev I.V."/>
            <person name="Hibbett D.S."/>
            <person name="Martin F."/>
            <person name="Nordberg H.P."/>
            <person name="Cantor M.N."/>
            <person name="Hua S.X."/>
        </authorList>
    </citation>
    <scope>NUCLEOTIDE SEQUENCE [LARGE SCALE GENOMIC DNA]</scope>
    <source>
        <strain evidence="11 12">Zn</strain>
    </source>
</reference>
<dbReference type="AlphaFoldDB" id="A0A0C3HYE4"/>
<dbReference type="Gene3D" id="2.120.10.10">
    <property type="match status" value="1"/>
</dbReference>
<dbReference type="InterPro" id="IPR036278">
    <property type="entry name" value="Sialidase_sf"/>
</dbReference>